<proteinExistence type="predicted"/>
<organism evidence="2 3">
    <name type="scientific">Levilactobacillus angrenensis</name>
    <dbReference type="NCBI Taxonomy" id="2486020"/>
    <lineage>
        <taxon>Bacteria</taxon>
        <taxon>Bacillati</taxon>
        <taxon>Bacillota</taxon>
        <taxon>Bacilli</taxon>
        <taxon>Lactobacillales</taxon>
        <taxon>Lactobacillaceae</taxon>
        <taxon>Levilactobacillus</taxon>
    </lineage>
</organism>
<evidence type="ECO:0000313" key="3">
    <source>
        <dbReference type="Proteomes" id="UP001596258"/>
    </source>
</evidence>
<dbReference type="PANTHER" id="PTHR47129">
    <property type="entry name" value="QUINONE OXIDOREDUCTASE 2"/>
    <property type="match status" value="1"/>
</dbReference>
<dbReference type="Gene3D" id="3.90.25.10">
    <property type="entry name" value="UDP-galactose 4-epimerase, domain 1"/>
    <property type="match status" value="1"/>
</dbReference>
<dbReference type="Proteomes" id="UP001596258">
    <property type="component" value="Unassembled WGS sequence"/>
</dbReference>
<dbReference type="EC" id="1.6.5.2" evidence="2"/>
<keyword evidence="3" id="KW-1185">Reference proteome</keyword>
<feature type="domain" description="NAD(P)-binding" evidence="1">
    <location>
        <begin position="8"/>
        <end position="159"/>
    </location>
</feature>
<dbReference type="EMBL" id="JBHSSO010000016">
    <property type="protein sequence ID" value="MFC6289800.1"/>
    <property type="molecule type" value="Genomic_DNA"/>
</dbReference>
<dbReference type="CDD" id="cd05269">
    <property type="entry name" value="TMR_SDR_a"/>
    <property type="match status" value="1"/>
</dbReference>
<dbReference type="SUPFAM" id="SSF51735">
    <property type="entry name" value="NAD(P)-binding Rossmann-fold domains"/>
    <property type="match status" value="1"/>
</dbReference>
<evidence type="ECO:0000259" key="1">
    <source>
        <dbReference type="Pfam" id="PF13460"/>
    </source>
</evidence>
<dbReference type="InterPro" id="IPR052718">
    <property type="entry name" value="NmrA-type_oxidoreductase"/>
</dbReference>
<evidence type="ECO:0000313" key="2">
    <source>
        <dbReference type="EMBL" id="MFC6289800.1"/>
    </source>
</evidence>
<comment type="caution">
    <text evidence="2">The sequence shown here is derived from an EMBL/GenBank/DDBJ whole genome shotgun (WGS) entry which is preliminary data.</text>
</comment>
<keyword evidence="2" id="KW-0560">Oxidoreductase</keyword>
<dbReference type="RefSeq" id="WP_125574640.1">
    <property type="nucleotide sequence ID" value="NZ_JBHSSO010000016.1"/>
</dbReference>
<gene>
    <name evidence="2" type="ORF">ACFP1M_06235</name>
</gene>
<dbReference type="Gene3D" id="3.40.50.720">
    <property type="entry name" value="NAD(P)-binding Rossmann-like Domain"/>
    <property type="match status" value="1"/>
</dbReference>
<reference evidence="3" key="1">
    <citation type="journal article" date="2019" name="Int. J. Syst. Evol. Microbiol.">
        <title>The Global Catalogue of Microorganisms (GCM) 10K type strain sequencing project: providing services to taxonomists for standard genome sequencing and annotation.</title>
        <authorList>
            <consortium name="The Broad Institute Genomics Platform"/>
            <consortium name="The Broad Institute Genome Sequencing Center for Infectious Disease"/>
            <person name="Wu L."/>
            <person name="Ma J."/>
        </authorList>
    </citation>
    <scope>NUCLEOTIDE SEQUENCE [LARGE SCALE GENOMIC DNA]</scope>
    <source>
        <strain evidence="3">CCM 8893</strain>
    </source>
</reference>
<dbReference type="InterPro" id="IPR016040">
    <property type="entry name" value="NAD(P)-bd_dom"/>
</dbReference>
<protein>
    <submittedName>
        <fullName evidence="2">SDR family oxidoreductase</fullName>
        <ecNumber evidence="2">1.6.5.2</ecNumber>
    </submittedName>
</protein>
<dbReference type="Pfam" id="PF13460">
    <property type="entry name" value="NAD_binding_10"/>
    <property type="match status" value="1"/>
</dbReference>
<sequence length="285" mass="30677">MKYAISAATGRFGQLAISYLLKVVDANDIVAIVRNEAKGHTVLPDGITIRQADYTDEAALTQALAGIDRLLFISSVPGGEVSRQQQHANVIKAAQTAGVDFVAYTSFAHADTAHSPLSVDHVATEKALRASGLRHSFLRNAWYLENETSYLQAGANGQNAVYAAGQGRISFALEREYAEAAARVMTLVDPKEVYEFGGEPRTYADLAVTLSEVTGKSFTFKSVDDAAYRQAMVAAGLDHGLVDVLASMQAMMRSGELEVISTDLPDVLGRPLATFPDAIHEILQR</sequence>
<accession>A0ABW1U8Q8</accession>
<dbReference type="GO" id="GO:0003955">
    <property type="term" value="F:NAD(P)H dehydrogenase (quinone) activity"/>
    <property type="evidence" value="ECO:0007669"/>
    <property type="project" value="UniProtKB-EC"/>
</dbReference>
<dbReference type="PANTHER" id="PTHR47129:SF1">
    <property type="entry name" value="NMRA-LIKE DOMAIN-CONTAINING PROTEIN"/>
    <property type="match status" value="1"/>
</dbReference>
<dbReference type="InterPro" id="IPR036291">
    <property type="entry name" value="NAD(P)-bd_dom_sf"/>
</dbReference>
<name>A0ABW1U8Q8_9LACO</name>